<evidence type="ECO:0000313" key="1">
    <source>
        <dbReference type="EMBL" id="PAT11740.1"/>
    </source>
</evidence>
<accession>A0AB36RMQ3</accession>
<evidence type="ECO:0000313" key="2">
    <source>
        <dbReference type="Proteomes" id="UP000218041"/>
    </source>
</evidence>
<sequence>MRRVPDQHDLGVVVARERFRQLVDGQVLHRVLRAGEQQGGDRVVPLPEGRVQLVERLGSGLGFWAGGDGEPGGVAVVKRDGPEAGASAPGLEPGVKRYPFGDCAPRVVAGVGHGGVGEAAGPHRAADPVRAHHNVEALFAAVGEGDRAGLLIDAYRPRRGSDARTWDTCKEERVECGAVERERGTRDLRGDAGEPISPWVTDPALQWRLLLLQRAEICAYT</sequence>
<protein>
    <submittedName>
        <fullName evidence="1">Uncharacterized protein</fullName>
    </submittedName>
</protein>
<gene>
    <name evidence="1" type="ORF">CKJ80_00495</name>
</gene>
<reference evidence="1 2" key="1">
    <citation type="submission" date="2017-08" db="EMBL/GenBank/DDBJ databases">
        <title>Whole genome sequences of 6 clinical strains closest to Corynebacterium imitans.</title>
        <authorList>
            <person name="Bernier A.-M."/>
            <person name="Burdz T."/>
            <person name="Bernard K."/>
        </authorList>
    </citation>
    <scope>NUCLEOTIDE SEQUENCE [LARGE SCALE GENOMIC DNA]</scope>
    <source>
        <strain evidence="1 2">NML92-0415</strain>
    </source>
</reference>
<dbReference type="Proteomes" id="UP000218041">
    <property type="component" value="Unassembled WGS sequence"/>
</dbReference>
<dbReference type="AlphaFoldDB" id="A0AB36RMQ3"/>
<organism evidence="1 2">
    <name type="scientific">Corynebacterium hadale</name>
    <dbReference type="NCBI Taxonomy" id="2026255"/>
    <lineage>
        <taxon>Bacteria</taxon>
        <taxon>Bacillati</taxon>
        <taxon>Actinomycetota</taxon>
        <taxon>Actinomycetes</taxon>
        <taxon>Mycobacteriales</taxon>
        <taxon>Corynebacteriaceae</taxon>
        <taxon>Corynebacterium</taxon>
    </lineage>
</organism>
<comment type="caution">
    <text evidence="1">The sequence shown here is derived from an EMBL/GenBank/DDBJ whole genome shotgun (WGS) entry which is preliminary data.</text>
</comment>
<proteinExistence type="predicted"/>
<name>A0AB36RMQ3_9CORY</name>
<dbReference type="EMBL" id="NSGP01000001">
    <property type="protein sequence ID" value="PAT11740.1"/>
    <property type="molecule type" value="Genomic_DNA"/>
</dbReference>